<dbReference type="Proteomes" id="UP000030645">
    <property type="component" value="Unassembled WGS sequence"/>
</dbReference>
<protein>
    <submittedName>
        <fullName evidence="1">Uncharacterized protein</fullName>
    </submittedName>
</protein>
<dbReference type="EMBL" id="KE343347">
    <property type="protein sequence ID" value="EXB24582.1"/>
    <property type="molecule type" value="Genomic_DNA"/>
</dbReference>
<gene>
    <name evidence="1" type="ORF">L484_004171</name>
</gene>
<organism evidence="1 2">
    <name type="scientific">Morus notabilis</name>
    <dbReference type="NCBI Taxonomy" id="981085"/>
    <lineage>
        <taxon>Eukaryota</taxon>
        <taxon>Viridiplantae</taxon>
        <taxon>Streptophyta</taxon>
        <taxon>Embryophyta</taxon>
        <taxon>Tracheophyta</taxon>
        <taxon>Spermatophyta</taxon>
        <taxon>Magnoliopsida</taxon>
        <taxon>eudicotyledons</taxon>
        <taxon>Gunneridae</taxon>
        <taxon>Pentapetalae</taxon>
        <taxon>rosids</taxon>
        <taxon>fabids</taxon>
        <taxon>Rosales</taxon>
        <taxon>Moraceae</taxon>
        <taxon>Moreae</taxon>
        <taxon>Morus</taxon>
    </lineage>
</organism>
<reference evidence="2" key="1">
    <citation type="submission" date="2013-01" db="EMBL/GenBank/DDBJ databases">
        <title>Draft Genome Sequence of a Mulberry Tree, Morus notabilis C.K. Schneid.</title>
        <authorList>
            <person name="He N."/>
            <person name="Zhao S."/>
        </authorList>
    </citation>
    <scope>NUCLEOTIDE SEQUENCE</scope>
</reference>
<sequence length="179" mass="20175">MLLNYVKLDALLRQGVPSRAAEEVISALHAAQEELSSDLEAEKAKVRSLKGAIAKEKSESFQKGFNEGCSKAVGAYLASPVFQQKKREVVEEFLNIVEERVEQFKSSEAFEGLLTQRLDAYQDSAEFEELQISLIKYAREQILDRFQRKRPEVDLSFLDEFDDEEVEVVEAAPGDEAAP</sequence>
<evidence type="ECO:0000313" key="1">
    <source>
        <dbReference type="EMBL" id="EXB24582.1"/>
    </source>
</evidence>
<accession>W9QWY5</accession>
<dbReference type="AlphaFoldDB" id="W9QWY5"/>
<proteinExistence type="predicted"/>
<name>W9QWY5_9ROSA</name>
<evidence type="ECO:0000313" key="2">
    <source>
        <dbReference type="Proteomes" id="UP000030645"/>
    </source>
</evidence>
<keyword evidence="2" id="KW-1185">Reference proteome</keyword>